<dbReference type="EMBL" id="VEVO01000019">
    <property type="protein sequence ID" value="KAF0026853.1"/>
    <property type="molecule type" value="Genomic_DNA"/>
</dbReference>
<evidence type="ECO:0000313" key="3">
    <source>
        <dbReference type="Proteomes" id="UP000438429"/>
    </source>
</evidence>
<feature type="region of interest" description="Disordered" evidence="1">
    <location>
        <begin position="30"/>
        <end position="56"/>
    </location>
</feature>
<reference evidence="2 3" key="1">
    <citation type="submission" date="2019-06" db="EMBL/GenBank/DDBJ databases">
        <title>Draft genomes of female and male turbot (Scophthalmus maximus).</title>
        <authorList>
            <person name="Xu H."/>
            <person name="Xu X.-W."/>
            <person name="Shao C."/>
            <person name="Chen S."/>
        </authorList>
    </citation>
    <scope>NUCLEOTIDE SEQUENCE [LARGE SCALE GENOMIC DNA]</scope>
    <source>
        <strain evidence="2">Ysfricsl-2016a</strain>
        <tissue evidence="2">Blood</tissue>
    </source>
</reference>
<accession>A0A6A4RXT9</accession>
<dbReference type="AlphaFoldDB" id="A0A6A4RXT9"/>
<dbReference type="Proteomes" id="UP000438429">
    <property type="component" value="Unassembled WGS sequence"/>
</dbReference>
<protein>
    <submittedName>
        <fullName evidence="2">Uncharacterized protein</fullName>
    </submittedName>
</protein>
<sequence length="173" mass="19428">MNPAEAAEEAPGDPDADAFYKTAVSTEYSRQVQRFTRSNRQDTTPRPVCRRPPGAERSFLGRESLREIQRACEYFTVPQNVRNISGQCNGHVHINSLINCTFEAGEVKNMTRGRSRHILERLKGRISNVSVGAIWWLSGGGGKNMLRYQVSPIQAETDEGRASESTWIYAPVR</sequence>
<evidence type="ECO:0000313" key="2">
    <source>
        <dbReference type="EMBL" id="KAF0026853.1"/>
    </source>
</evidence>
<proteinExistence type="predicted"/>
<evidence type="ECO:0000256" key="1">
    <source>
        <dbReference type="SAM" id="MobiDB-lite"/>
    </source>
</evidence>
<feature type="compositionally biased region" description="Polar residues" evidence="1">
    <location>
        <begin position="30"/>
        <end position="44"/>
    </location>
</feature>
<gene>
    <name evidence="2" type="ORF">F2P81_021590</name>
</gene>
<comment type="caution">
    <text evidence="2">The sequence shown here is derived from an EMBL/GenBank/DDBJ whole genome shotgun (WGS) entry which is preliminary data.</text>
</comment>
<name>A0A6A4RXT9_SCOMX</name>
<organism evidence="2 3">
    <name type="scientific">Scophthalmus maximus</name>
    <name type="common">Turbot</name>
    <name type="synonym">Psetta maxima</name>
    <dbReference type="NCBI Taxonomy" id="52904"/>
    <lineage>
        <taxon>Eukaryota</taxon>
        <taxon>Metazoa</taxon>
        <taxon>Chordata</taxon>
        <taxon>Craniata</taxon>
        <taxon>Vertebrata</taxon>
        <taxon>Euteleostomi</taxon>
        <taxon>Actinopterygii</taxon>
        <taxon>Neopterygii</taxon>
        <taxon>Teleostei</taxon>
        <taxon>Neoteleostei</taxon>
        <taxon>Acanthomorphata</taxon>
        <taxon>Carangaria</taxon>
        <taxon>Pleuronectiformes</taxon>
        <taxon>Pleuronectoidei</taxon>
        <taxon>Scophthalmidae</taxon>
        <taxon>Scophthalmus</taxon>
    </lineage>
</organism>